<dbReference type="AlphaFoldDB" id="A0A6A6JC23"/>
<evidence type="ECO:0000256" key="1">
    <source>
        <dbReference type="SAM" id="Coils"/>
    </source>
</evidence>
<feature type="compositionally biased region" description="Polar residues" evidence="2">
    <location>
        <begin position="39"/>
        <end position="62"/>
    </location>
</feature>
<organism evidence="3 4">
    <name type="scientific">Westerdykella ornata</name>
    <dbReference type="NCBI Taxonomy" id="318751"/>
    <lineage>
        <taxon>Eukaryota</taxon>
        <taxon>Fungi</taxon>
        <taxon>Dikarya</taxon>
        <taxon>Ascomycota</taxon>
        <taxon>Pezizomycotina</taxon>
        <taxon>Dothideomycetes</taxon>
        <taxon>Pleosporomycetidae</taxon>
        <taxon>Pleosporales</taxon>
        <taxon>Sporormiaceae</taxon>
        <taxon>Westerdykella</taxon>
    </lineage>
</organism>
<feature type="region of interest" description="Disordered" evidence="2">
    <location>
        <begin position="1"/>
        <end position="149"/>
    </location>
</feature>
<evidence type="ECO:0000313" key="4">
    <source>
        <dbReference type="Proteomes" id="UP000800097"/>
    </source>
</evidence>
<reference evidence="3" key="1">
    <citation type="journal article" date="2020" name="Stud. Mycol.">
        <title>101 Dothideomycetes genomes: a test case for predicting lifestyles and emergence of pathogens.</title>
        <authorList>
            <person name="Haridas S."/>
            <person name="Albert R."/>
            <person name="Binder M."/>
            <person name="Bloem J."/>
            <person name="Labutti K."/>
            <person name="Salamov A."/>
            <person name="Andreopoulos B."/>
            <person name="Baker S."/>
            <person name="Barry K."/>
            <person name="Bills G."/>
            <person name="Bluhm B."/>
            <person name="Cannon C."/>
            <person name="Castanera R."/>
            <person name="Culley D."/>
            <person name="Daum C."/>
            <person name="Ezra D."/>
            <person name="Gonzalez J."/>
            <person name="Henrissat B."/>
            <person name="Kuo A."/>
            <person name="Liang C."/>
            <person name="Lipzen A."/>
            <person name="Lutzoni F."/>
            <person name="Magnuson J."/>
            <person name="Mondo S."/>
            <person name="Nolan M."/>
            <person name="Ohm R."/>
            <person name="Pangilinan J."/>
            <person name="Park H.-J."/>
            <person name="Ramirez L."/>
            <person name="Alfaro M."/>
            <person name="Sun H."/>
            <person name="Tritt A."/>
            <person name="Yoshinaga Y."/>
            <person name="Zwiers L.-H."/>
            <person name="Turgeon B."/>
            <person name="Goodwin S."/>
            <person name="Spatafora J."/>
            <person name="Crous P."/>
            <person name="Grigoriev I."/>
        </authorList>
    </citation>
    <scope>NUCLEOTIDE SEQUENCE</scope>
    <source>
        <strain evidence="3">CBS 379.55</strain>
    </source>
</reference>
<evidence type="ECO:0000256" key="2">
    <source>
        <dbReference type="SAM" id="MobiDB-lite"/>
    </source>
</evidence>
<feature type="compositionally biased region" description="Polar residues" evidence="2">
    <location>
        <begin position="131"/>
        <end position="143"/>
    </location>
</feature>
<proteinExistence type="predicted"/>
<dbReference type="Proteomes" id="UP000800097">
    <property type="component" value="Unassembled WGS sequence"/>
</dbReference>
<evidence type="ECO:0000313" key="3">
    <source>
        <dbReference type="EMBL" id="KAF2273723.1"/>
    </source>
</evidence>
<feature type="region of interest" description="Disordered" evidence="2">
    <location>
        <begin position="239"/>
        <end position="287"/>
    </location>
</feature>
<keyword evidence="1" id="KW-0175">Coiled coil</keyword>
<feature type="compositionally biased region" description="Polar residues" evidence="2">
    <location>
        <begin position="1"/>
        <end position="12"/>
    </location>
</feature>
<dbReference type="GeneID" id="54550304"/>
<feature type="region of interest" description="Disordered" evidence="2">
    <location>
        <begin position="311"/>
        <end position="415"/>
    </location>
</feature>
<feature type="region of interest" description="Disordered" evidence="2">
    <location>
        <begin position="492"/>
        <end position="523"/>
    </location>
</feature>
<accession>A0A6A6JC23</accession>
<feature type="compositionally biased region" description="Polar residues" evidence="2">
    <location>
        <begin position="250"/>
        <end position="272"/>
    </location>
</feature>
<feature type="coiled-coil region" evidence="1">
    <location>
        <begin position="440"/>
        <end position="467"/>
    </location>
</feature>
<gene>
    <name evidence="3" type="ORF">EI97DRAFT_423963</name>
</gene>
<keyword evidence="4" id="KW-1185">Reference proteome</keyword>
<dbReference type="EMBL" id="ML986508">
    <property type="protein sequence ID" value="KAF2273723.1"/>
    <property type="molecule type" value="Genomic_DNA"/>
</dbReference>
<sequence length="679" mass="72498">MYTDRSNANNNGRPLKPTLATTRTAKTPVAPRLAPSLASAGSAQNGRPARTTISTPKGNSASQDDRTPLRPVLNSNVTPRSSARKSRVGLSSPGSTPSVTPSATPSSTRPPSTIEVPVKEQGPGLGGFGINGSQSAPGSNRPRSINGGIQYIATPTPRPPLGNIYSNTAVADAGVSRAKSPKFFHANDARPVEVTPVPKKGPVFFYANGEQDTDANQELPSPPLSAAGRAPYESRFFHADSLPEPRGSSPVLTPSSVSASLEPWTNGNQQHKSPSLRPPSPPKDNIHLSYRKGASQVIRPNLHTRTSALSLLSGHSQGQESDYSASRRRSSATSSAVRLGHGKSASLSSIDSVTPRKTPLNELSTIGPSPLHNQDRAVSVGSVPESPASAPGPTTETLSGLPTPSPQSPVRSGQGTYEHMNDLAANARRERKVLDLEISNSSLLAINRQLEKEVRKQKAELRMFRRMSRAGRFSTDTAGSFPETFSAIGARDLGDLSDMSEEQGDAEDEPEYSSESSFDEGTISPTVLAERDAAYLLRDEKRLQLDLTKHRELLIDSQKMNQSLKRCLDWTELLIKDGRKALAYQVRVSDVQLGGRVLSTEENPDMEEEGVSKALLSPWSPAHGITELLDQASLAGSQTADSDHDVDVNGHEPAMLETHSNINVLGSPLQDTTSCSLPS</sequence>
<dbReference type="PANTHER" id="PTHR38701:SF1">
    <property type="entry name" value="UP-REGULATED DURING SEPTATION PROTEIN 1 DOMAIN-CONTAINING PROTEIN"/>
    <property type="match status" value="1"/>
</dbReference>
<feature type="compositionally biased region" description="Low complexity" evidence="2">
    <location>
        <begin position="91"/>
        <end position="113"/>
    </location>
</feature>
<name>A0A6A6JC23_WESOR</name>
<dbReference type="PANTHER" id="PTHR38701">
    <property type="entry name" value="CHROMOSOME 8, WHOLE GENOME SHOTGUN SEQUENCE"/>
    <property type="match status" value="1"/>
</dbReference>
<feature type="compositionally biased region" description="Polar residues" evidence="2">
    <location>
        <begin position="311"/>
        <end position="323"/>
    </location>
</feature>
<dbReference type="RefSeq" id="XP_033651262.1">
    <property type="nucleotide sequence ID" value="XM_033797129.1"/>
</dbReference>
<feature type="compositionally biased region" description="Acidic residues" evidence="2">
    <location>
        <begin position="498"/>
        <end position="512"/>
    </location>
</feature>
<feature type="compositionally biased region" description="Polar residues" evidence="2">
    <location>
        <begin position="392"/>
        <end position="415"/>
    </location>
</feature>
<protein>
    <submittedName>
        <fullName evidence="3">Uncharacterized protein</fullName>
    </submittedName>
</protein>
<dbReference type="OrthoDB" id="2555519at2759"/>